<dbReference type="Proteomes" id="UP000270094">
    <property type="component" value="Unassembled WGS sequence"/>
</dbReference>
<keyword evidence="1" id="KW-0234">DNA repair</keyword>
<keyword evidence="1" id="KW-0227">DNA damage</keyword>
<dbReference type="EMBL" id="UYYB01108212">
    <property type="protein sequence ID" value="VDM80332.1"/>
    <property type="molecule type" value="Genomic_DNA"/>
</dbReference>
<keyword evidence="1" id="KW-0540">Nuclease</keyword>
<keyword evidence="1" id="KW-0539">Nucleus</keyword>
<comment type="catalytic activity">
    <reaction evidence="1">
        <text>Hydrolytically removes 5'-nucleotides successively from the 3'-hydroxy termini of 3'-hydroxy-terminated oligonucleotides.</text>
        <dbReference type="EC" id="3.1.4.1"/>
    </reaction>
</comment>
<dbReference type="InterPro" id="IPR033315">
    <property type="entry name" value="Fan1-like"/>
</dbReference>
<accession>A0A3P7LMI2</accession>
<dbReference type="GO" id="GO:0004528">
    <property type="term" value="F:phosphodiesterase I activity"/>
    <property type="evidence" value="ECO:0007669"/>
    <property type="project" value="UniProtKB-EC"/>
</dbReference>
<keyword evidence="1" id="KW-0378">Hydrolase</keyword>
<gene>
    <name evidence="3" type="ORF">SVUK_LOCUS15330</name>
</gene>
<keyword evidence="1" id="KW-0479">Metal-binding</keyword>
<dbReference type="AlphaFoldDB" id="A0A3P7LMI2"/>
<feature type="compositionally biased region" description="Basic and acidic residues" evidence="2">
    <location>
        <begin position="89"/>
        <end position="101"/>
    </location>
</feature>
<reference evidence="3 4" key="1">
    <citation type="submission" date="2018-11" db="EMBL/GenBank/DDBJ databases">
        <authorList>
            <consortium name="Pathogen Informatics"/>
        </authorList>
    </citation>
    <scope>NUCLEOTIDE SEQUENCE [LARGE SCALE GENOMIC DNA]</scope>
</reference>
<evidence type="ECO:0000313" key="3">
    <source>
        <dbReference type="EMBL" id="VDM80332.1"/>
    </source>
</evidence>
<comment type="similarity">
    <text evidence="1">Belongs to the FAN1 family.</text>
</comment>
<comment type="cofactor">
    <cofactor evidence="1">
        <name>Mg(2+)</name>
        <dbReference type="ChEBI" id="CHEBI:18420"/>
    </cofactor>
    <cofactor evidence="1">
        <name>Mn(2+)</name>
        <dbReference type="ChEBI" id="CHEBI:29035"/>
    </cofactor>
</comment>
<sequence>MDKCKITSNDSDCEIIEVLTPEEGRALRAGPPIVIDADDLMSPSTSSDSKIQEKSSGRRRSRRIISQSESTEEIKIVKIEPSTPTTAEPENRPPDAKRPYEPAKAVQVTSVKRTKRITTCTASPLLAQKPKIYRLNDAGRDAASPTKITKLATADEIVKKTEAILDTFMLSPRKNIGSQDNGEDTATIDFRKTPYIVKFLDLSKPARELFLRMYLRKSWWLTAEKLKERFLDLSKPARELFLRMYLRKSWWLTAEKLKERYTELSSTMDDSLKELVNIGFVDSDRHLSELEEVLKIAPLPVLRVVAKKYQLDITKGKIELVTTLKSFSATQKGLFGQTGGIAMAMVKT</sequence>
<dbReference type="EC" id="3.1.4.1" evidence="1"/>
<protein>
    <recommendedName>
        <fullName evidence="1">Fanconi-associated nuclease</fullName>
        <ecNumber evidence="1">3.1.4.1</ecNumber>
    </recommendedName>
</protein>
<dbReference type="GO" id="GO:0005634">
    <property type="term" value="C:nucleus"/>
    <property type="evidence" value="ECO:0007669"/>
    <property type="project" value="UniProtKB-SubCell"/>
</dbReference>
<feature type="region of interest" description="Disordered" evidence="2">
    <location>
        <begin position="23"/>
        <end position="109"/>
    </location>
</feature>
<dbReference type="GO" id="GO:0070336">
    <property type="term" value="F:flap-structured DNA binding"/>
    <property type="evidence" value="ECO:0007669"/>
    <property type="project" value="TreeGrafter"/>
</dbReference>
<proteinExistence type="inferred from homology"/>
<organism evidence="3 4">
    <name type="scientific">Strongylus vulgaris</name>
    <name type="common">Blood worm</name>
    <dbReference type="NCBI Taxonomy" id="40348"/>
    <lineage>
        <taxon>Eukaryota</taxon>
        <taxon>Metazoa</taxon>
        <taxon>Ecdysozoa</taxon>
        <taxon>Nematoda</taxon>
        <taxon>Chromadorea</taxon>
        <taxon>Rhabditida</taxon>
        <taxon>Rhabditina</taxon>
        <taxon>Rhabditomorpha</taxon>
        <taxon>Strongyloidea</taxon>
        <taxon>Strongylidae</taxon>
        <taxon>Strongylus</taxon>
    </lineage>
</organism>
<evidence type="ECO:0000256" key="1">
    <source>
        <dbReference type="RuleBase" id="RU365033"/>
    </source>
</evidence>
<dbReference type="GO" id="GO:0008409">
    <property type="term" value="F:5'-3' exonuclease activity"/>
    <property type="evidence" value="ECO:0007669"/>
    <property type="project" value="TreeGrafter"/>
</dbReference>
<evidence type="ECO:0000313" key="4">
    <source>
        <dbReference type="Proteomes" id="UP000270094"/>
    </source>
</evidence>
<keyword evidence="1" id="KW-0464">Manganese</keyword>
<dbReference type="OrthoDB" id="76364at2759"/>
<comment type="subcellular location">
    <subcellularLocation>
        <location evidence="1">Nucleus</location>
    </subcellularLocation>
</comment>
<comment type="function">
    <text evidence="1">Nuclease required for the repair of DNA interstrand cross-links (ICL). Acts as a 5'-3' exonuclease that anchors at a cut end of DNA and cleaves DNA successively at every third nucleotide, allowing to excise an ICL from one strand through flanking incisions.</text>
</comment>
<dbReference type="PANTHER" id="PTHR15749">
    <property type="entry name" value="FANCONI-ASSOCIATED NUCLEASE 1"/>
    <property type="match status" value="1"/>
</dbReference>
<keyword evidence="1" id="KW-0460">Magnesium</keyword>
<name>A0A3P7LMI2_STRVU</name>
<evidence type="ECO:0000256" key="2">
    <source>
        <dbReference type="SAM" id="MobiDB-lite"/>
    </source>
</evidence>
<dbReference type="GO" id="GO:0036297">
    <property type="term" value="P:interstrand cross-link repair"/>
    <property type="evidence" value="ECO:0007669"/>
    <property type="project" value="InterPro"/>
</dbReference>
<keyword evidence="4" id="KW-1185">Reference proteome</keyword>
<dbReference type="GO" id="GO:0046872">
    <property type="term" value="F:metal ion binding"/>
    <property type="evidence" value="ECO:0007669"/>
    <property type="project" value="UniProtKB-KW"/>
</dbReference>
<dbReference type="PANTHER" id="PTHR15749:SF4">
    <property type="entry name" value="FANCONI-ASSOCIATED NUCLEASE 1"/>
    <property type="match status" value="1"/>
</dbReference>
<dbReference type="GO" id="GO:0017108">
    <property type="term" value="F:5'-flap endonuclease activity"/>
    <property type="evidence" value="ECO:0007669"/>
    <property type="project" value="TreeGrafter"/>
</dbReference>